<comment type="caution">
    <text evidence="1">The sequence shown here is derived from an EMBL/GenBank/DDBJ whole genome shotgun (WGS) entry which is preliminary data.</text>
</comment>
<reference evidence="1" key="1">
    <citation type="submission" date="2022-10" db="EMBL/GenBank/DDBJ databases">
        <title>Description of Fervidibacillus gen. nov. in the family Fervidibacillaceae fam. nov. with two species, Fervidibacillus albus sp. nov., and Fervidibacillus halotolerans sp. nov., isolated from tidal flat sediments.</title>
        <authorList>
            <person name="Kwon K.K."/>
            <person name="Yang S.-H."/>
        </authorList>
    </citation>
    <scope>NUCLEOTIDE SEQUENCE</scope>
    <source>
        <strain evidence="1">JCM 19140</strain>
    </source>
</reference>
<protein>
    <submittedName>
        <fullName evidence="1">Uncharacterized protein</fullName>
    </submittedName>
</protein>
<evidence type="ECO:0000313" key="2">
    <source>
        <dbReference type="Proteomes" id="UP001209318"/>
    </source>
</evidence>
<gene>
    <name evidence="1" type="ORF">OEV98_03690</name>
</gene>
<proteinExistence type="predicted"/>
<organism evidence="1 2">
    <name type="scientific">Perspicuibacillus lycopersici</name>
    <dbReference type="NCBI Taxonomy" id="1325689"/>
    <lineage>
        <taxon>Bacteria</taxon>
        <taxon>Bacillati</taxon>
        <taxon>Bacillota</taxon>
        <taxon>Bacilli</taxon>
        <taxon>Bacillales</taxon>
        <taxon>Bacillaceae</taxon>
        <taxon>Perspicuibacillus</taxon>
    </lineage>
</organism>
<keyword evidence="2" id="KW-1185">Reference proteome</keyword>
<name>A0AAE3ISL5_9BACI</name>
<dbReference type="Proteomes" id="UP001209318">
    <property type="component" value="Unassembled WGS sequence"/>
</dbReference>
<accession>A0AAE3ISL5</accession>
<dbReference type="EMBL" id="JAOUSF010000001">
    <property type="protein sequence ID" value="MCU9612666.1"/>
    <property type="molecule type" value="Genomic_DNA"/>
</dbReference>
<sequence>MIRSLSLAFSQVAQLQEVRKSMSINTKLAGKNAESLDVILRKTIYRYQRNGMQKLLIPL</sequence>
<evidence type="ECO:0000313" key="1">
    <source>
        <dbReference type="EMBL" id="MCU9612666.1"/>
    </source>
</evidence>
<dbReference type="AlphaFoldDB" id="A0AAE3ISL5"/>
<dbReference type="RefSeq" id="WP_263071850.1">
    <property type="nucleotide sequence ID" value="NZ_JAOUSF010000001.1"/>
</dbReference>